<dbReference type="OrthoDB" id="5149635at2759"/>
<name>A0A7C8MIB8_9PLEO</name>
<dbReference type="EMBL" id="JAADJZ010000002">
    <property type="protein sequence ID" value="KAF2877561.1"/>
    <property type="molecule type" value="Genomic_DNA"/>
</dbReference>
<evidence type="ECO:0000313" key="2">
    <source>
        <dbReference type="EMBL" id="KAF2877561.1"/>
    </source>
</evidence>
<feature type="region of interest" description="Disordered" evidence="1">
    <location>
        <begin position="248"/>
        <end position="278"/>
    </location>
</feature>
<feature type="compositionally biased region" description="Basic and acidic residues" evidence="1">
    <location>
        <begin position="248"/>
        <end position="259"/>
    </location>
</feature>
<proteinExistence type="predicted"/>
<accession>A0A7C8MIB8</accession>
<evidence type="ECO:0000256" key="1">
    <source>
        <dbReference type="SAM" id="MobiDB-lite"/>
    </source>
</evidence>
<keyword evidence="3" id="KW-1185">Reference proteome</keyword>
<protein>
    <submittedName>
        <fullName evidence="2">Uncharacterized protein</fullName>
    </submittedName>
</protein>
<dbReference type="AlphaFoldDB" id="A0A7C8MIB8"/>
<reference evidence="2 3" key="1">
    <citation type="submission" date="2020-01" db="EMBL/GenBank/DDBJ databases">
        <authorList>
            <consortium name="DOE Joint Genome Institute"/>
            <person name="Haridas S."/>
            <person name="Albert R."/>
            <person name="Binder M."/>
            <person name="Bloem J."/>
            <person name="Labutti K."/>
            <person name="Salamov A."/>
            <person name="Andreopoulos B."/>
            <person name="Baker S.E."/>
            <person name="Barry K."/>
            <person name="Bills G."/>
            <person name="Bluhm B.H."/>
            <person name="Cannon C."/>
            <person name="Castanera R."/>
            <person name="Culley D.E."/>
            <person name="Daum C."/>
            <person name="Ezra D."/>
            <person name="Gonzalez J.B."/>
            <person name="Henrissat B."/>
            <person name="Kuo A."/>
            <person name="Liang C."/>
            <person name="Lipzen A."/>
            <person name="Lutzoni F."/>
            <person name="Magnuson J."/>
            <person name="Mondo S."/>
            <person name="Nolan M."/>
            <person name="Ohm R."/>
            <person name="Pangilinan J."/>
            <person name="Park H.-J.H."/>
            <person name="Ramirez L."/>
            <person name="Alfaro M."/>
            <person name="Sun H."/>
            <person name="Tritt A."/>
            <person name="Yoshinaga Y."/>
            <person name="Zwiers L.-H.L."/>
            <person name="Turgeon B.G."/>
            <person name="Goodwin S.B."/>
            <person name="Spatafora J.W."/>
            <person name="Crous P.W."/>
            <person name="Grigoriev I.V."/>
        </authorList>
    </citation>
    <scope>NUCLEOTIDE SEQUENCE [LARGE SCALE GENOMIC DNA]</scope>
    <source>
        <strain evidence="2 3">CBS 611.86</strain>
    </source>
</reference>
<gene>
    <name evidence="2" type="ORF">BDV95DRAFT_481538</name>
</gene>
<dbReference type="Proteomes" id="UP000481861">
    <property type="component" value="Unassembled WGS sequence"/>
</dbReference>
<organism evidence="2 3">
    <name type="scientific">Massariosphaeria phaeospora</name>
    <dbReference type="NCBI Taxonomy" id="100035"/>
    <lineage>
        <taxon>Eukaryota</taxon>
        <taxon>Fungi</taxon>
        <taxon>Dikarya</taxon>
        <taxon>Ascomycota</taxon>
        <taxon>Pezizomycotina</taxon>
        <taxon>Dothideomycetes</taxon>
        <taxon>Pleosporomycetidae</taxon>
        <taxon>Pleosporales</taxon>
        <taxon>Pleosporales incertae sedis</taxon>
        <taxon>Massariosphaeria</taxon>
    </lineage>
</organism>
<sequence>MCDSTFTFGQRGSHYFQCPSRRDHMRSPKKLGKLLTSNQILQVHHVTLGFENSYLLTWRDKDGGDHIDSQGLPPELANFLYAEDRQHVLLRKIPQLRLTLGPYNRSFFVHDSSAYLWMNLPSGLLSAIQSRVKEGNWLDRPRIVALGADDNFLLVTENHSAVWDLSNYRTISSMLEFSRTQDRGIQEVHHIVLHAHRYQCFIAQSRNGTLIFENLPQHEVAGMQAMREAILKDTEDAERTTRLVRRTSEFQTRPREAQRRPSLQHRVTSTRDSVDRKQDLRAQTRGLKLSLSLSVSVAGLGKLLG</sequence>
<evidence type="ECO:0000313" key="3">
    <source>
        <dbReference type="Proteomes" id="UP000481861"/>
    </source>
</evidence>
<comment type="caution">
    <text evidence="2">The sequence shown here is derived from an EMBL/GenBank/DDBJ whole genome shotgun (WGS) entry which is preliminary data.</text>
</comment>